<dbReference type="GO" id="GO:0019825">
    <property type="term" value="F:oxygen binding"/>
    <property type="evidence" value="ECO:0007669"/>
    <property type="project" value="InterPro"/>
</dbReference>
<reference evidence="3" key="1">
    <citation type="submission" date="2022-11" db="UniProtKB">
        <authorList>
            <consortium name="WormBaseParasite"/>
        </authorList>
    </citation>
    <scope>IDENTIFICATION</scope>
</reference>
<dbReference type="WBParaSite" id="jg10178">
    <property type="protein sequence ID" value="jg10178"/>
    <property type="gene ID" value="jg10178"/>
</dbReference>
<dbReference type="Proteomes" id="UP000887574">
    <property type="component" value="Unplaced"/>
</dbReference>
<protein>
    <submittedName>
        <fullName evidence="3">Uncharacterized protein</fullName>
    </submittedName>
</protein>
<keyword evidence="2" id="KW-1185">Reference proteome</keyword>
<dbReference type="GO" id="GO:0020037">
    <property type="term" value="F:heme binding"/>
    <property type="evidence" value="ECO:0007669"/>
    <property type="project" value="InterPro"/>
</dbReference>
<proteinExistence type="predicted"/>
<name>A0A915CME7_9BILA</name>
<evidence type="ECO:0000256" key="1">
    <source>
        <dbReference type="SAM" id="MobiDB-lite"/>
    </source>
</evidence>
<dbReference type="AlphaFoldDB" id="A0A915CME7"/>
<feature type="compositionally biased region" description="Low complexity" evidence="1">
    <location>
        <begin position="288"/>
        <end position="309"/>
    </location>
</feature>
<evidence type="ECO:0000313" key="2">
    <source>
        <dbReference type="Proteomes" id="UP000887574"/>
    </source>
</evidence>
<accession>A0A915CME7</accession>
<feature type="region of interest" description="Disordered" evidence="1">
    <location>
        <begin position="287"/>
        <end position="323"/>
    </location>
</feature>
<organism evidence="2 3">
    <name type="scientific">Ditylenchus dipsaci</name>
    <dbReference type="NCBI Taxonomy" id="166011"/>
    <lineage>
        <taxon>Eukaryota</taxon>
        <taxon>Metazoa</taxon>
        <taxon>Ecdysozoa</taxon>
        <taxon>Nematoda</taxon>
        <taxon>Chromadorea</taxon>
        <taxon>Rhabditida</taxon>
        <taxon>Tylenchina</taxon>
        <taxon>Tylenchomorpha</taxon>
        <taxon>Sphaerularioidea</taxon>
        <taxon>Anguinidae</taxon>
        <taxon>Anguininae</taxon>
        <taxon>Ditylenchus</taxon>
    </lineage>
</organism>
<dbReference type="Gene3D" id="1.10.490.10">
    <property type="entry name" value="Globins"/>
    <property type="match status" value="1"/>
</dbReference>
<sequence>MMRIKEAIQRRKLIQQLNDEYAAIGESEQNSSNNFVYGERGGSSLPGGCGRSMGTLGAVFGQSEQDIGGSSPGEESKGMADHQHAYLALHQFVTELNTRLTDTHRRALRMTWKRLSEAPKTSGRGTLKIMEKVIGQLIKSNYQYVIFARYLTRRAHAKLIPMGFDRQIFHKLGECFAEVMFSQECVRAYPLAASAWSTLSVAITDKMYSHTRIARSTDLALRSSRIAAAVSSLTLGNSPARSIVISPISSTKVVVQNVKKNKRPQKENDFHTSVDFAAAPKHLKFANQQSCKKQATTSKSSSNSSSTSSLRRKQRGQSPRPPTLRMMMAQKSHFTAICGLGTQSSSLSLDVSLLNSALPKVISTPEAMAQRKGPVRPIMTKQTHISSSAESTDL</sequence>
<evidence type="ECO:0000313" key="3">
    <source>
        <dbReference type="WBParaSite" id="jg10178"/>
    </source>
</evidence>
<dbReference type="InterPro" id="IPR012292">
    <property type="entry name" value="Globin/Proto"/>
</dbReference>